<name>A0A4U8UWJ2_STECR</name>
<dbReference type="AlphaFoldDB" id="A0A4U8UWJ2"/>
<comment type="caution">
    <text evidence="1">The sequence shown here is derived from an EMBL/GenBank/DDBJ whole genome shotgun (WGS) entry which is preliminary data.</text>
</comment>
<gene>
    <name evidence="1" type="ORF">L596_004638</name>
</gene>
<protein>
    <submittedName>
        <fullName evidence="1">Uncharacterized protein</fullName>
    </submittedName>
</protein>
<proteinExistence type="predicted"/>
<reference evidence="1 2" key="1">
    <citation type="journal article" date="2015" name="Genome Biol.">
        <title>Comparative genomics of Steinernema reveals deeply conserved gene regulatory networks.</title>
        <authorList>
            <person name="Dillman A.R."/>
            <person name="Macchietto M."/>
            <person name="Porter C.F."/>
            <person name="Rogers A."/>
            <person name="Williams B."/>
            <person name="Antoshechkin I."/>
            <person name="Lee M.M."/>
            <person name="Goodwin Z."/>
            <person name="Lu X."/>
            <person name="Lewis E.E."/>
            <person name="Goodrich-Blair H."/>
            <person name="Stock S.P."/>
            <person name="Adams B.J."/>
            <person name="Sternberg P.W."/>
            <person name="Mortazavi A."/>
        </authorList>
    </citation>
    <scope>NUCLEOTIDE SEQUENCE [LARGE SCALE GENOMIC DNA]</scope>
    <source>
        <strain evidence="1 2">ALL</strain>
    </source>
</reference>
<sequence length="196" mass="22905">MSGEWISAIELRTAAIVFGINIFVFSAHQKTPTWMPGCHIGEREDHSEIWLKPARWRSVSLRESSSPGTYVFVYNQEAFERTAEFRRLLPKRSAQQLNIDAKRPKGLYIVRDARDRRKLISGQFLANLYGNGFVWMLARRHENCVEFEQHALMRQRLIELLKLKFVLKTLISSLSGITMASEKPSSLRTVYFFFRY</sequence>
<evidence type="ECO:0000313" key="2">
    <source>
        <dbReference type="Proteomes" id="UP000298663"/>
    </source>
</evidence>
<dbReference type="EMBL" id="AZBU02000001">
    <property type="protein sequence ID" value="TMS37776.1"/>
    <property type="molecule type" value="Genomic_DNA"/>
</dbReference>
<keyword evidence="2" id="KW-1185">Reference proteome</keyword>
<evidence type="ECO:0000313" key="1">
    <source>
        <dbReference type="EMBL" id="TMS37776.1"/>
    </source>
</evidence>
<reference evidence="1 2" key="2">
    <citation type="journal article" date="2019" name="G3 (Bethesda)">
        <title>Hybrid Assembly of the Genome of the Entomopathogenic Nematode Steinernema carpocapsae Identifies the X-Chromosome.</title>
        <authorList>
            <person name="Serra L."/>
            <person name="Macchietto M."/>
            <person name="Macias-Munoz A."/>
            <person name="McGill C.J."/>
            <person name="Rodriguez I.M."/>
            <person name="Rodriguez B."/>
            <person name="Murad R."/>
            <person name="Mortazavi A."/>
        </authorList>
    </citation>
    <scope>NUCLEOTIDE SEQUENCE [LARGE SCALE GENOMIC DNA]</scope>
    <source>
        <strain evidence="1 2">ALL</strain>
    </source>
</reference>
<dbReference type="Proteomes" id="UP000298663">
    <property type="component" value="Unassembled WGS sequence"/>
</dbReference>
<organism evidence="1 2">
    <name type="scientific">Steinernema carpocapsae</name>
    <name type="common">Entomopathogenic nematode</name>
    <dbReference type="NCBI Taxonomy" id="34508"/>
    <lineage>
        <taxon>Eukaryota</taxon>
        <taxon>Metazoa</taxon>
        <taxon>Ecdysozoa</taxon>
        <taxon>Nematoda</taxon>
        <taxon>Chromadorea</taxon>
        <taxon>Rhabditida</taxon>
        <taxon>Tylenchina</taxon>
        <taxon>Panagrolaimomorpha</taxon>
        <taxon>Strongyloidoidea</taxon>
        <taxon>Steinernematidae</taxon>
        <taxon>Steinernema</taxon>
    </lineage>
</organism>
<accession>A0A4U8UWJ2</accession>